<protein>
    <recommendedName>
        <fullName evidence="3">HECT-type E3 ubiquitin transferase E3D</fullName>
    </recommendedName>
</protein>
<dbReference type="GO" id="GO:0051865">
    <property type="term" value="P:protein autoubiquitination"/>
    <property type="evidence" value="ECO:0007669"/>
    <property type="project" value="TreeGrafter"/>
</dbReference>
<reference evidence="1" key="2">
    <citation type="submission" date="2021-01" db="EMBL/GenBank/DDBJ databases">
        <authorList>
            <person name="Schikora-Tamarit M.A."/>
        </authorList>
    </citation>
    <scope>NUCLEOTIDE SEQUENCE</scope>
    <source>
        <strain evidence="1">CBS6075</strain>
    </source>
</reference>
<dbReference type="GO" id="GO:0061630">
    <property type="term" value="F:ubiquitin protein ligase activity"/>
    <property type="evidence" value="ECO:0007669"/>
    <property type="project" value="TreeGrafter"/>
</dbReference>
<sequence length="361" mass="40655">MSAGTAVASNKGPLYFTEFLPRLSSVSVCVQVPRKRVVKLSIKDQFLDGLTSTGAISIPLAARTADYVDVLPFVQEGDGFFTLKVPSSGENTQSTTDQLTNADGLIWSVSELRQHPKATLQCSECGQQILALEEVRKLHSMPSELWYEMMEFWHCHKPTSGEYTNDKIASRFNSLRPAADSLIVGAYYFLVPSTAAISNDGSFVQCSGCNHVLGEMDNGNHKLFKWKLVLTDGQLEQRCSSLIYLYSYLLDSVASSAIRFFLVKNGEQQVVLWCFNFGLDVTFSTHRLQNSLKVMYMDNKEEILKFLAQYESQESTQYEVIDLEKDMMTSTVADLEDINTQLPQSQRTFNQWKVSYIGRLL</sequence>
<dbReference type="GO" id="GO:0043161">
    <property type="term" value="P:proteasome-mediated ubiquitin-dependent protein catabolic process"/>
    <property type="evidence" value="ECO:0007669"/>
    <property type="project" value="TreeGrafter"/>
</dbReference>
<dbReference type="GO" id="GO:0000209">
    <property type="term" value="P:protein polyubiquitination"/>
    <property type="evidence" value="ECO:0007669"/>
    <property type="project" value="TreeGrafter"/>
</dbReference>
<dbReference type="GO" id="GO:0031624">
    <property type="term" value="F:ubiquitin conjugating enzyme binding"/>
    <property type="evidence" value="ECO:0007669"/>
    <property type="project" value="TreeGrafter"/>
</dbReference>
<evidence type="ECO:0000313" key="2">
    <source>
        <dbReference type="Proteomes" id="UP000769157"/>
    </source>
</evidence>
<comment type="caution">
    <text evidence="1">The sequence shown here is derived from an EMBL/GenBank/DDBJ whole genome shotgun (WGS) entry which is preliminary data.</text>
</comment>
<dbReference type="Pfam" id="PF09814">
    <property type="entry name" value="HECT_2"/>
    <property type="match status" value="1"/>
</dbReference>
<dbReference type="InterPro" id="IPR019193">
    <property type="entry name" value="UBQ-conj_enz_E2-bd_prot"/>
</dbReference>
<dbReference type="OrthoDB" id="386949at2759"/>
<dbReference type="Proteomes" id="UP000769157">
    <property type="component" value="Unassembled WGS sequence"/>
</dbReference>
<dbReference type="EMBL" id="JAEUBE010000366">
    <property type="protein sequence ID" value="KAH3663763.1"/>
    <property type="molecule type" value="Genomic_DNA"/>
</dbReference>
<proteinExistence type="predicted"/>
<dbReference type="PANTHER" id="PTHR31531:SF2">
    <property type="entry name" value="E3 UBIQUITIN-PROTEIN LIGASE E3D"/>
    <property type="match status" value="1"/>
</dbReference>
<dbReference type="AlphaFoldDB" id="A0A9P8P1E9"/>
<accession>A0A9P8P1E9</accession>
<gene>
    <name evidence="1" type="ORF">OGAPHI_005165</name>
</gene>
<organism evidence="1 2">
    <name type="scientific">Ogataea philodendri</name>
    <dbReference type="NCBI Taxonomy" id="1378263"/>
    <lineage>
        <taxon>Eukaryota</taxon>
        <taxon>Fungi</taxon>
        <taxon>Dikarya</taxon>
        <taxon>Ascomycota</taxon>
        <taxon>Saccharomycotina</taxon>
        <taxon>Pichiomycetes</taxon>
        <taxon>Pichiales</taxon>
        <taxon>Pichiaceae</taxon>
        <taxon>Ogataea</taxon>
    </lineage>
</organism>
<dbReference type="PANTHER" id="PTHR31531">
    <property type="entry name" value="E3 UBIQUITIN-PROTEIN LIGASE E3D FAMILY MEMBER"/>
    <property type="match status" value="1"/>
</dbReference>
<dbReference type="GO" id="GO:0005829">
    <property type="term" value="C:cytosol"/>
    <property type="evidence" value="ECO:0007669"/>
    <property type="project" value="TreeGrafter"/>
</dbReference>
<name>A0A9P8P1E9_9ASCO</name>
<evidence type="ECO:0008006" key="3">
    <source>
        <dbReference type="Google" id="ProtNLM"/>
    </source>
</evidence>
<dbReference type="GO" id="GO:0030332">
    <property type="term" value="F:cyclin binding"/>
    <property type="evidence" value="ECO:0007669"/>
    <property type="project" value="TreeGrafter"/>
</dbReference>
<reference evidence="1" key="1">
    <citation type="journal article" date="2021" name="Open Biol.">
        <title>Shared evolutionary footprints suggest mitochondrial oxidative damage underlies multiple complex I losses in fungi.</title>
        <authorList>
            <person name="Schikora-Tamarit M.A."/>
            <person name="Marcet-Houben M."/>
            <person name="Nosek J."/>
            <person name="Gabaldon T."/>
        </authorList>
    </citation>
    <scope>NUCLEOTIDE SEQUENCE</scope>
    <source>
        <strain evidence="1">CBS6075</strain>
    </source>
</reference>
<evidence type="ECO:0000313" key="1">
    <source>
        <dbReference type="EMBL" id="KAH3663763.1"/>
    </source>
</evidence>
<dbReference type="GO" id="GO:0006513">
    <property type="term" value="P:protein monoubiquitination"/>
    <property type="evidence" value="ECO:0007669"/>
    <property type="project" value="TreeGrafter"/>
</dbReference>
<dbReference type="RefSeq" id="XP_046060099.1">
    <property type="nucleotide sequence ID" value="XM_046206321.1"/>
</dbReference>
<keyword evidence="2" id="KW-1185">Reference proteome</keyword>
<dbReference type="GeneID" id="70237129"/>
<dbReference type="GO" id="GO:0005634">
    <property type="term" value="C:nucleus"/>
    <property type="evidence" value="ECO:0007669"/>
    <property type="project" value="TreeGrafter"/>
</dbReference>
<dbReference type="GO" id="GO:0000151">
    <property type="term" value="C:ubiquitin ligase complex"/>
    <property type="evidence" value="ECO:0007669"/>
    <property type="project" value="TreeGrafter"/>
</dbReference>